<reference evidence="2" key="1">
    <citation type="journal article" date="2020" name="Fungal Divers.">
        <title>Resolving the Mortierellaceae phylogeny through synthesis of multi-gene phylogenetics and phylogenomics.</title>
        <authorList>
            <person name="Vandepol N."/>
            <person name="Liber J."/>
            <person name="Desiro A."/>
            <person name="Na H."/>
            <person name="Kennedy M."/>
            <person name="Barry K."/>
            <person name="Grigoriev I.V."/>
            <person name="Miller A.N."/>
            <person name="O'Donnell K."/>
            <person name="Stajich J.E."/>
            <person name="Bonito G."/>
        </authorList>
    </citation>
    <scope>NUCLEOTIDE SEQUENCE</scope>
    <source>
        <strain evidence="2">KOD948</strain>
    </source>
</reference>
<dbReference type="InterPro" id="IPR011051">
    <property type="entry name" value="RmlC_Cupin_sf"/>
</dbReference>
<sequence>NKTLIQDIPASYAGFIYTLKGKVYVGEDEFEGNAHHTLVLSEDSTEKIKVMNRDDEEAHFVVIAGQPLREPIVQHGPFVMNSENEIMDTFKDYQQHKHGFERAAGWRSTIAE</sequence>
<proteinExistence type="predicted"/>
<evidence type="ECO:0000313" key="3">
    <source>
        <dbReference type="Proteomes" id="UP000726737"/>
    </source>
</evidence>
<dbReference type="SUPFAM" id="SSF51182">
    <property type="entry name" value="RmlC-like cupins"/>
    <property type="match status" value="1"/>
</dbReference>
<keyword evidence="3" id="KW-1185">Reference proteome</keyword>
<dbReference type="InterPro" id="IPR008778">
    <property type="entry name" value="Pirin_C_dom"/>
</dbReference>
<dbReference type="PANTHER" id="PTHR13903">
    <property type="entry name" value="PIRIN-RELATED"/>
    <property type="match status" value="1"/>
</dbReference>
<comment type="caution">
    <text evidence="2">The sequence shown here is derived from an EMBL/GenBank/DDBJ whole genome shotgun (WGS) entry which is preliminary data.</text>
</comment>
<organism evidence="2 3">
    <name type="scientific">Mortierella polycephala</name>
    <dbReference type="NCBI Taxonomy" id="41804"/>
    <lineage>
        <taxon>Eukaryota</taxon>
        <taxon>Fungi</taxon>
        <taxon>Fungi incertae sedis</taxon>
        <taxon>Mucoromycota</taxon>
        <taxon>Mortierellomycotina</taxon>
        <taxon>Mortierellomycetes</taxon>
        <taxon>Mortierellales</taxon>
        <taxon>Mortierellaceae</taxon>
        <taxon>Mortierella</taxon>
    </lineage>
</organism>
<dbReference type="EMBL" id="JAAAJA010000367">
    <property type="protein sequence ID" value="KAG0255091.1"/>
    <property type="molecule type" value="Genomic_DNA"/>
</dbReference>
<dbReference type="Proteomes" id="UP000726737">
    <property type="component" value="Unassembled WGS sequence"/>
</dbReference>
<dbReference type="AlphaFoldDB" id="A0A9P6U1G5"/>
<dbReference type="InterPro" id="IPR014710">
    <property type="entry name" value="RmlC-like_jellyroll"/>
</dbReference>
<evidence type="ECO:0000259" key="1">
    <source>
        <dbReference type="Pfam" id="PF05726"/>
    </source>
</evidence>
<feature type="non-terminal residue" evidence="2">
    <location>
        <position position="1"/>
    </location>
</feature>
<accession>A0A9P6U1G5</accession>
<dbReference type="InterPro" id="IPR012093">
    <property type="entry name" value="Pirin"/>
</dbReference>
<name>A0A9P6U1G5_9FUNG</name>
<dbReference type="PANTHER" id="PTHR13903:SF8">
    <property type="entry name" value="PIRIN"/>
    <property type="match status" value="1"/>
</dbReference>
<feature type="domain" description="Pirin C-terminal" evidence="1">
    <location>
        <begin position="3"/>
        <end position="97"/>
    </location>
</feature>
<dbReference type="Pfam" id="PF05726">
    <property type="entry name" value="Pirin_C"/>
    <property type="match status" value="1"/>
</dbReference>
<dbReference type="Gene3D" id="2.60.120.10">
    <property type="entry name" value="Jelly Rolls"/>
    <property type="match status" value="2"/>
</dbReference>
<dbReference type="CDD" id="cd02247">
    <property type="entry name" value="cupin_pirin_C"/>
    <property type="match status" value="1"/>
</dbReference>
<gene>
    <name evidence="2" type="ORF">BG011_005333</name>
</gene>
<evidence type="ECO:0000313" key="2">
    <source>
        <dbReference type="EMBL" id="KAG0255091.1"/>
    </source>
</evidence>
<protein>
    <recommendedName>
        <fullName evidence="1">Pirin C-terminal domain-containing protein</fullName>
    </recommendedName>
</protein>
<dbReference type="OrthoDB" id="198735at2759"/>